<sequence length="162" mass="17588">MAEPSPQKDEEVTKEENSFVESGAHTNHSNVLNESPLKEEEAITDTVKESVPEPLETKRTPSPSISNHSQDVGNTDKHDALSTPSSSTENLADNAGNGRESPAPSDPQKHETPSDPHVMKPGGKPGTPDDTHTSGCDDIICHERDPNDIEPEIKKNQRLKLL</sequence>
<feature type="compositionally biased region" description="Basic and acidic residues" evidence="1">
    <location>
        <begin position="36"/>
        <end position="59"/>
    </location>
</feature>
<evidence type="ECO:0000313" key="2">
    <source>
        <dbReference type="Proteomes" id="UP000887577"/>
    </source>
</evidence>
<feature type="region of interest" description="Disordered" evidence="1">
    <location>
        <begin position="1"/>
        <end position="162"/>
    </location>
</feature>
<organism evidence="2 3">
    <name type="scientific">Panagrolaimus superbus</name>
    <dbReference type="NCBI Taxonomy" id="310955"/>
    <lineage>
        <taxon>Eukaryota</taxon>
        <taxon>Metazoa</taxon>
        <taxon>Ecdysozoa</taxon>
        <taxon>Nematoda</taxon>
        <taxon>Chromadorea</taxon>
        <taxon>Rhabditida</taxon>
        <taxon>Tylenchina</taxon>
        <taxon>Panagrolaimomorpha</taxon>
        <taxon>Panagrolaimoidea</taxon>
        <taxon>Panagrolaimidae</taxon>
        <taxon>Panagrolaimus</taxon>
    </lineage>
</organism>
<feature type="compositionally biased region" description="Basic and acidic residues" evidence="1">
    <location>
        <begin position="107"/>
        <end position="118"/>
    </location>
</feature>
<reference evidence="3" key="1">
    <citation type="submission" date="2022-11" db="UniProtKB">
        <authorList>
            <consortium name="WormBaseParasite"/>
        </authorList>
    </citation>
    <scope>IDENTIFICATION</scope>
</reference>
<evidence type="ECO:0000256" key="1">
    <source>
        <dbReference type="SAM" id="MobiDB-lite"/>
    </source>
</evidence>
<proteinExistence type="predicted"/>
<accession>A0A914YDB4</accession>
<feature type="compositionally biased region" description="Polar residues" evidence="1">
    <location>
        <begin position="24"/>
        <end position="33"/>
    </location>
</feature>
<dbReference type="WBParaSite" id="PSU_v2.g17287.t1">
    <property type="protein sequence ID" value="PSU_v2.g17287.t1"/>
    <property type="gene ID" value="PSU_v2.g17287"/>
</dbReference>
<dbReference type="Proteomes" id="UP000887577">
    <property type="component" value="Unplaced"/>
</dbReference>
<feature type="compositionally biased region" description="Polar residues" evidence="1">
    <location>
        <begin position="82"/>
        <end position="91"/>
    </location>
</feature>
<name>A0A914YDB4_9BILA</name>
<feature type="compositionally biased region" description="Basic and acidic residues" evidence="1">
    <location>
        <begin position="1"/>
        <end position="17"/>
    </location>
</feature>
<feature type="compositionally biased region" description="Basic and acidic residues" evidence="1">
    <location>
        <begin position="139"/>
        <end position="155"/>
    </location>
</feature>
<dbReference type="AlphaFoldDB" id="A0A914YDB4"/>
<feature type="compositionally biased region" description="Polar residues" evidence="1">
    <location>
        <begin position="60"/>
        <end position="73"/>
    </location>
</feature>
<protein>
    <submittedName>
        <fullName evidence="3">Uncharacterized protein</fullName>
    </submittedName>
</protein>
<keyword evidence="2" id="KW-1185">Reference proteome</keyword>
<evidence type="ECO:0000313" key="3">
    <source>
        <dbReference type="WBParaSite" id="PSU_v2.g17287.t1"/>
    </source>
</evidence>